<dbReference type="Pfam" id="PF00179">
    <property type="entry name" value="UQ_con"/>
    <property type="match status" value="1"/>
</dbReference>
<comment type="caution">
    <text evidence="4">The sequence shown here is derived from an EMBL/GenBank/DDBJ whole genome shotgun (WGS) entry which is preliminary data.</text>
</comment>
<evidence type="ECO:0000313" key="5">
    <source>
        <dbReference type="Proteomes" id="UP001159363"/>
    </source>
</evidence>
<dbReference type="Proteomes" id="UP001159363">
    <property type="component" value="Chromosome 4"/>
</dbReference>
<gene>
    <name evidence="4" type="ORF">PR048_015109</name>
</gene>
<dbReference type="PROSITE" id="PS50127">
    <property type="entry name" value="UBC_2"/>
    <property type="match status" value="1"/>
</dbReference>
<keyword evidence="2" id="KW-0833">Ubl conjugation pathway</keyword>
<dbReference type="PANTHER" id="PTHR46116:SF39">
    <property type="entry name" value="BACULOVIRAL IAP REPEAT-CONTAINING PROTEIN 6"/>
    <property type="match status" value="1"/>
</dbReference>
<dbReference type="InterPro" id="IPR016135">
    <property type="entry name" value="UBQ-conjugating_enzyme/RWD"/>
</dbReference>
<sequence>MKKFISQGGFLKNLSPSIDANMLFMPGFSYAVGIILCPHVSFVDANDSITFQGARAHSFNNKFKTTLPPNASQVMRIAQEVAALTTSLPLDVESAIFVRTDDAKCTLLRALIIGPEGTPYSGGCFQFDIMFPFTYPKVPPLVRFYTKAYGLFRFNPNLYSCGNVCLSLLGTWPGPESEQWHKDTSTLLQSLIFVAEPYFNEPGFEKSIGTTEGAKLSQAYNENVLLRTVQYAMVEQLRCPSSGFEDVVYTHFALKKDRILEFWVGKCKILLSIHMGLPTRLGHVETWQITSLVLHMGCTL</sequence>
<reference evidence="4 5" key="1">
    <citation type="submission" date="2023-02" db="EMBL/GenBank/DDBJ databases">
        <title>LHISI_Scaffold_Assembly.</title>
        <authorList>
            <person name="Stuart O.P."/>
            <person name="Cleave R."/>
            <person name="Magrath M.J.L."/>
            <person name="Mikheyev A.S."/>
        </authorList>
    </citation>
    <scope>NUCLEOTIDE SEQUENCE [LARGE SCALE GENOMIC DNA]</scope>
    <source>
        <strain evidence="4">Daus_M_001</strain>
        <tissue evidence="4">Leg muscle</tissue>
    </source>
</reference>
<evidence type="ECO:0000256" key="1">
    <source>
        <dbReference type="ARBA" id="ARBA00022679"/>
    </source>
</evidence>
<protein>
    <recommendedName>
        <fullName evidence="3">UBC core domain-containing protein</fullName>
    </recommendedName>
</protein>
<organism evidence="4 5">
    <name type="scientific">Dryococelus australis</name>
    <dbReference type="NCBI Taxonomy" id="614101"/>
    <lineage>
        <taxon>Eukaryota</taxon>
        <taxon>Metazoa</taxon>
        <taxon>Ecdysozoa</taxon>
        <taxon>Arthropoda</taxon>
        <taxon>Hexapoda</taxon>
        <taxon>Insecta</taxon>
        <taxon>Pterygota</taxon>
        <taxon>Neoptera</taxon>
        <taxon>Polyneoptera</taxon>
        <taxon>Phasmatodea</taxon>
        <taxon>Verophasmatodea</taxon>
        <taxon>Anareolatae</taxon>
        <taxon>Phasmatidae</taxon>
        <taxon>Eurycanthinae</taxon>
        <taxon>Dryococelus</taxon>
    </lineage>
</organism>
<dbReference type="InterPro" id="IPR000608">
    <property type="entry name" value="UBC"/>
</dbReference>
<evidence type="ECO:0000256" key="2">
    <source>
        <dbReference type="ARBA" id="ARBA00022786"/>
    </source>
</evidence>
<keyword evidence="1" id="KW-0808">Transferase</keyword>
<accession>A0ABQ9HGA2</accession>
<proteinExistence type="predicted"/>
<dbReference type="EMBL" id="JARBHB010000005">
    <property type="protein sequence ID" value="KAJ8883267.1"/>
    <property type="molecule type" value="Genomic_DNA"/>
</dbReference>
<dbReference type="CDD" id="cd23810">
    <property type="entry name" value="UBCc_BIRC6"/>
    <property type="match status" value="1"/>
</dbReference>
<evidence type="ECO:0000259" key="3">
    <source>
        <dbReference type="PROSITE" id="PS50127"/>
    </source>
</evidence>
<name>A0ABQ9HGA2_9NEOP</name>
<dbReference type="Gene3D" id="3.10.110.10">
    <property type="entry name" value="Ubiquitin Conjugating Enzyme"/>
    <property type="match status" value="1"/>
</dbReference>
<dbReference type="PANTHER" id="PTHR46116">
    <property type="entry name" value="(E3-INDEPENDENT) E2 UBIQUITIN-CONJUGATING ENZYME"/>
    <property type="match status" value="1"/>
</dbReference>
<dbReference type="SUPFAM" id="SSF54495">
    <property type="entry name" value="UBC-like"/>
    <property type="match status" value="1"/>
</dbReference>
<dbReference type="SMART" id="SM00212">
    <property type="entry name" value="UBCc"/>
    <property type="match status" value="1"/>
</dbReference>
<keyword evidence="5" id="KW-1185">Reference proteome</keyword>
<feature type="domain" description="UBC core" evidence="3">
    <location>
        <begin position="72"/>
        <end position="233"/>
    </location>
</feature>
<evidence type="ECO:0000313" key="4">
    <source>
        <dbReference type="EMBL" id="KAJ8883267.1"/>
    </source>
</evidence>